<evidence type="ECO:0000313" key="3">
    <source>
        <dbReference type="Proteomes" id="UP000295215"/>
    </source>
</evidence>
<keyword evidence="1" id="KW-0812">Transmembrane</keyword>
<reference evidence="2 3" key="1">
    <citation type="submission" date="2019-03" db="EMBL/GenBank/DDBJ databases">
        <title>Genomic Encyclopedia of Archaeal and Bacterial Type Strains, Phase II (KMG-II): from individual species to whole genera.</title>
        <authorList>
            <person name="Goeker M."/>
        </authorList>
    </citation>
    <scope>NUCLEOTIDE SEQUENCE [LARGE SCALE GENOMIC DNA]</scope>
    <source>
        <strain evidence="2 3">DSM 28213</strain>
    </source>
</reference>
<dbReference type="AlphaFoldDB" id="A0A4R7EY21"/>
<dbReference type="Proteomes" id="UP000295215">
    <property type="component" value="Unassembled WGS sequence"/>
</dbReference>
<proteinExistence type="predicted"/>
<evidence type="ECO:0000313" key="2">
    <source>
        <dbReference type="EMBL" id="TDS60150.1"/>
    </source>
</evidence>
<dbReference type="RefSeq" id="WP_133712226.1">
    <property type="nucleotide sequence ID" value="NZ_SOAG01000009.1"/>
</dbReference>
<protein>
    <recommendedName>
        <fullName evidence="4">Tetratricopeptide repeat protein</fullName>
    </recommendedName>
</protein>
<dbReference type="PROSITE" id="PS51257">
    <property type="entry name" value="PROKAR_LIPOPROTEIN"/>
    <property type="match status" value="1"/>
</dbReference>
<evidence type="ECO:0000256" key="1">
    <source>
        <dbReference type="SAM" id="Phobius"/>
    </source>
</evidence>
<name>A0A4R7EY21_9FLAO</name>
<dbReference type="SUPFAM" id="SSF48452">
    <property type="entry name" value="TPR-like"/>
    <property type="match status" value="1"/>
</dbReference>
<keyword evidence="3" id="KW-1185">Reference proteome</keyword>
<comment type="caution">
    <text evidence="2">The sequence shown here is derived from an EMBL/GenBank/DDBJ whole genome shotgun (WGS) entry which is preliminary data.</text>
</comment>
<sequence length="477" mass="54390">MVLQRTINLFLKTSVCFTLMFFVFGCASYHDRITDYYQKIGAHNFEEAEKELDKNALLKKPRNQLLYYMEKGRVAHLRGEYEESNRYLNRADLLIEDGLKNVGDVAVGLFLNSMSQNYKGEEFEIFMLHYYKALNYMYLGQTDEAIVEARRITLQNYAQGDKYNDKSNRYSKDAFSLTLQGLIYEYDGNYNDAFIAYRNAVEVYQQSADGMYYGVSMPENLKYDAMRMAYKLGFTSELNKLERDFDLVFQDYTPTEGGELVIFWENGKAPIKEQENIVFSLVKGEEGGVFFTNALGVMIPIDFGIAGQTSLNDIHSVNIAYPKYIVQKLPFTYATAKVNESDSFKFELVEDIDALAVLTLKERAGKELGQILTRLAVKKSAEYALKAASRSSGKNGNDNAVLEGLGLGVQLFNMLSEKADTRNWQTLPSQISYVRVPLQKGTNEITFSLEKPEGQRVDQKITVEGKGKMQFYNFATM</sequence>
<dbReference type="Gene3D" id="1.25.40.10">
    <property type="entry name" value="Tetratricopeptide repeat domain"/>
    <property type="match status" value="1"/>
</dbReference>
<gene>
    <name evidence="2" type="ORF">C8P70_1096</name>
</gene>
<feature type="transmembrane region" description="Helical" evidence="1">
    <location>
        <begin position="9"/>
        <end position="30"/>
    </location>
</feature>
<accession>A0A4R7EY21</accession>
<dbReference type="OrthoDB" id="9769023at2"/>
<dbReference type="InterPro" id="IPR011990">
    <property type="entry name" value="TPR-like_helical_dom_sf"/>
</dbReference>
<evidence type="ECO:0008006" key="4">
    <source>
        <dbReference type="Google" id="ProtNLM"/>
    </source>
</evidence>
<keyword evidence="1" id="KW-0472">Membrane</keyword>
<dbReference type="EMBL" id="SOAG01000009">
    <property type="protein sequence ID" value="TDS60150.1"/>
    <property type="molecule type" value="Genomic_DNA"/>
</dbReference>
<organism evidence="2 3">
    <name type="scientific">Myroides indicus</name>
    <dbReference type="NCBI Taxonomy" id="1323422"/>
    <lineage>
        <taxon>Bacteria</taxon>
        <taxon>Pseudomonadati</taxon>
        <taxon>Bacteroidota</taxon>
        <taxon>Flavobacteriia</taxon>
        <taxon>Flavobacteriales</taxon>
        <taxon>Flavobacteriaceae</taxon>
        <taxon>Myroides</taxon>
    </lineage>
</organism>
<keyword evidence="1" id="KW-1133">Transmembrane helix</keyword>